<feature type="domain" description="Resolvase/invertase-type recombinase catalytic" evidence="7">
    <location>
        <begin position="9"/>
        <end position="154"/>
    </location>
</feature>
<dbReference type="Proteomes" id="UP000002979">
    <property type="component" value="Unassembled WGS sequence"/>
</dbReference>
<evidence type="ECO:0000256" key="4">
    <source>
        <dbReference type="ARBA" id="ARBA00023172"/>
    </source>
</evidence>
<dbReference type="InterPro" id="IPR006118">
    <property type="entry name" value="Recombinase_CS"/>
</dbReference>
<evidence type="ECO:0000256" key="3">
    <source>
        <dbReference type="ARBA" id="ARBA00023125"/>
    </source>
</evidence>
<organism evidence="8 9">
    <name type="scientific">Collinsella aerofaciens (strain ATCC 25986 / DSM 3979 / JCM 10188 / KCTC 3647 / NCTC 11838 / VPI 1003)</name>
    <dbReference type="NCBI Taxonomy" id="411903"/>
    <lineage>
        <taxon>Bacteria</taxon>
        <taxon>Bacillati</taxon>
        <taxon>Actinomycetota</taxon>
        <taxon>Coriobacteriia</taxon>
        <taxon>Coriobacteriales</taxon>
        <taxon>Coriobacteriaceae</taxon>
        <taxon>Collinsella</taxon>
    </lineage>
</organism>
<reference evidence="8 9" key="2">
    <citation type="submission" date="2007-04" db="EMBL/GenBank/DDBJ databases">
        <authorList>
            <person name="Fulton L."/>
            <person name="Clifton S."/>
            <person name="Fulton B."/>
            <person name="Xu J."/>
            <person name="Minx P."/>
            <person name="Mardis E.R."/>
            <person name="Wilson R.K."/>
        </authorList>
    </citation>
    <scope>NUCLEOTIDE SEQUENCE [LARGE SCALE GENOMIC DNA]</scope>
    <source>
        <strain evidence="9">ATCC 25986 / DSM 3979 / JCM 10188 / KCTC 3647 / NCTC 11838 / VPI 1003</strain>
    </source>
</reference>
<evidence type="ECO:0000259" key="7">
    <source>
        <dbReference type="PROSITE" id="PS51736"/>
    </source>
</evidence>
<proteinExistence type="inferred from homology"/>
<gene>
    <name evidence="8" type="ORF">COLAER_00595</name>
</gene>
<dbReference type="GO" id="GO:0043565">
    <property type="term" value="F:sequence-specific DNA binding"/>
    <property type="evidence" value="ECO:0007669"/>
    <property type="project" value="InterPro"/>
</dbReference>
<evidence type="ECO:0000256" key="5">
    <source>
        <dbReference type="PIRSR" id="PIRSR606118-50"/>
    </source>
</evidence>
<dbReference type="PROSITE" id="PS00398">
    <property type="entry name" value="RECOMBINASES_2"/>
    <property type="match status" value="1"/>
</dbReference>
<comment type="similarity">
    <text evidence="1">Belongs to the site-specific recombinase resolvase family.</text>
</comment>
<reference evidence="8 9" key="1">
    <citation type="submission" date="2007-01" db="EMBL/GenBank/DDBJ databases">
        <title>Draft genome sequence of Collinsella aerofaciens (ATCC 25986).</title>
        <authorList>
            <person name="Sudarsanam P."/>
            <person name="Ley R."/>
            <person name="Guruge J."/>
            <person name="Turnbaugh P.J."/>
            <person name="Mahowald M."/>
            <person name="Liep D."/>
            <person name="Gordon J."/>
        </authorList>
    </citation>
    <scope>NUCLEOTIDE SEQUENCE [LARGE SCALE GENOMIC DNA]</scope>
    <source>
        <strain evidence="9">ATCC 25986 / DSM 3979 / JCM 10188 / KCTC 3647 / NCTC 11838 / VPI 1003</strain>
    </source>
</reference>
<evidence type="ECO:0000256" key="2">
    <source>
        <dbReference type="ARBA" id="ARBA00022908"/>
    </source>
</evidence>
<evidence type="ECO:0000256" key="1">
    <source>
        <dbReference type="ARBA" id="ARBA00009913"/>
    </source>
</evidence>
<dbReference type="PROSITE" id="PS51736">
    <property type="entry name" value="RECOMBINASES_3"/>
    <property type="match status" value="1"/>
</dbReference>
<name>A4E855_COLAA</name>
<dbReference type="SUPFAM" id="SSF53041">
    <property type="entry name" value="Resolvase-like"/>
    <property type="match status" value="1"/>
</dbReference>
<dbReference type="PANTHER" id="PTHR30461:SF26">
    <property type="entry name" value="RESOLVASE HOMOLOG YNEB"/>
    <property type="match status" value="1"/>
</dbReference>
<evidence type="ECO:0000313" key="9">
    <source>
        <dbReference type="Proteomes" id="UP000002979"/>
    </source>
</evidence>
<accession>A4E855</accession>
<dbReference type="CDD" id="cd03768">
    <property type="entry name" value="SR_ResInv"/>
    <property type="match status" value="1"/>
</dbReference>
<protein>
    <submittedName>
        <fullName evidence="8">Resolvase, N-terminal domain protein</fullName>
    </submittedName>
</protein>
<dbReference type="PROSITE" id="PS00397">
    <property type="entry name" value="RECOMBINASES_1"/>
    <property type="match status" value="1"/>
</dbReference>
<dbReference type="InterPro" id="IPR036162">
    <property type="entry name" value="Resolvase-like_N_sf"/>
</dbReference>
<evidence type="ECO:0000256" key="6">
    <source>
        <dbReference type="PROSITE-ProRule" id="PRU10137"/>
    </source>
</evidence>
<dbReference type="PANTHER" id="PTHR30461">
    <property type="entry name" value="DNA-INVERTASE FROM LAMBDOID PROPHAGE"/>
    <property type="match status" value="1"/>
</dbReference>
<dbReference type="InterPro" id="IPR006119">
    <property type="entry name" value="Resolv_N"/>
</dbReference>
<keyword evidence="2" id="KW-0229">DNA integration</keyword>
<keyword evidence="4" id="KW-0233">DNA recombination</keyword>
<dbReference type="SMART" id="SM00857">
    <property type="entry name" value="Resolvase"/>
    <property type="match status" value="1"/>
</dbReference>
<evidence type="ECO:0000313" key="8">
    <source>
        <dbReference type="EMBL" id="EBA40071.1"/>
    </source>
</evidence>
<dbReference type="AlphaFoldDB" id="A4E855"/>
<comment type="caution">
    <text evidence="8">The sequence shown here is derived from an EMBL/GenBank/DDBJ whole genome shotgun (WGS) entry which is preliminary data.</text>
</comment>
<dbReference type="GO" id="GO:0015074">
    <property type="term" value="P:DNA integration"/>
    <property type="evidence" value="ECO:0007669"/>
    <property type="project" value="UniProtKB-KW"/>
</dbReference>
<keyword evidence="3" id="KW-0238">DNA-binding</keyword>
<feature type="active site" description="O-(5'-phospho-DNA)-serine intermediate" evidence="5 6">
    <location>
        <position position="17"/>
    </location>
</feature>
<dbReference type="Pfam" id="PF00239">
    <property type="entry name" value="Resolvase"/>
    <property type="match status" value="1"/>
</dbReference>
<dbReference type="InterPro" id="IPR050639">
    <property type="entry name" value="SSR_resolvase"/>
</dbReference>
<dbReference type="EMBL" id="AAVN02000002">
    <property type="protein sequence ID" value="EBA40071.1"/>
    <property type="molecule type" value="Genomic_DNA"/>
</dbReference>
<dbReference type="SUPFAM" id="SSF48295">
    <property type="entry name" value="TrpR-like"/>
    <property type="match status" value="1"/>
</dbReference>
<dbReference type="GO" id="GO:0000150">
    <property type="term" value="F:DNA strand exchange activity"/>
    <property type="evidence" value="ECO:0007669"/>
    <property type="project" value="InterPro"/>
</dbReference>
<dbReference type="Gene3D" id="3.40.50.1390">
    <property type="entry name" value="Resolvase, N-terminal catalytic domain"/>
    <property type="match status" value="1"/>
</dbReference>
<sequence length="216" mass="24851">MIGAIMKNRIYGYARVSSADQNLDRQLDALERFPVQTNLIYADKASGKDFRRPQYRRLLRRLREGDVLVIKSIDRLGRDYREVIDEWRRLTTDKRVAIVVLDMPLLDTREQPNGITGTFIADLVLQVLSYVAQVERENIKQRQAEGIASARSRGIRFGRPMIERPENYRSVVQSFKGGGVTRRDAAALLGVSPSTFDRWRRADSTIVDRPPFNRSL</sequence>
<dbReference type="InterPro" id="IPR010921">
    <property type="entry name" value="Trp_repressor/repl_initiator"/>
</dbReference>